<protein>
    <submittedName>
        <fullName evidence="1">Uncharacterized protein</fullName>
    </submittedName>
</protein>
<reference evidence="1" key="1">
    <citation type="submission" date="2018-02" db="EMBL/GenBank/DDBJ databases">
        <title>Rhizophora mucronata_Transcriptome.</title>
        <authorList>
            <person name="Meera S.P."/>
            <person name="Sreeshan A."/>
            <person name="Augustine A."/>
        </authorList>
    </citation>
    <scope>NUCLEOTIDE SEQUENCE</scope>
    <source>
        <tissue evidence="1">Leaf</tissue>
    </source>
</reference>
<organism evidence="1">
    <name type="scientific">Rhizophora mucronata</name>
    <name type="common">Asiatic mangrove</name>
    <dbReference type="NCBI Taxonomy" id="61149"/>
    <lineage>
        <taxon>Eukaryota</taxon>
        <taxon>Viridiplantae</taxon>
        <taxon>Streptophyta</taxon>
        <taxon>Embryophyta</taxon>
        <taxon>Tracheophyta</taxon>
        <taxon>Spermatophyta</taxon>
        <taxon>Magnoliopsida</taxon>
        <taxon>eudicotyledons</taxon>
        <taxon>Gunneridae</taxon>
        <taxon>Pentapetalae</taxon>
        <taxon>rosids</taxon>
        <taxon>fabids</taxon>
        <taxon>Malpighiales</taxon>
        <taxon>Rhizophoraceae</taxon>
        <taxon>Rhizophora</taxon>
    </lineage>
</organism>
<sequence length="48" mass="5784">MLCIFAKPIIWYLNFYSIPDFIPHISNSLFYPQLSFKVLKWSLTVKIF</sequence>
<dbReference type="AlphaFoldDB" id="A0A2P2Q2A3"/>
<evidence type="ECO:0000313" key="1">
    <source>
        <dbReference type="EMBL" id="MBX61082.1"/>
    </source>
</evidence>
<accession>A0A2P2Q2A3</accession>
<dbReference type="EMBL" id="GGEC01080598">
    <property type="protein sequence ID" value="MBX61082.1"/>
    <property type="molecule type" value="Transcribed_RNA"/>
</dbReference>
<name>A0A2P2Q2A3_RHIMU</name>
<proteinExistence type="predicted"/>